<feature type="transmembrane region" description="Helical" evidence="1">
    <location>
        <begin position="20"/>
        <end position="39"/>
    </location>
</feature>
<dbReference type="RefSeq" id="WP_095672081.1">
    <property type="nucleotide sequence ID" value="NZ_CP016771.1"/>
</dbReference>
<dbReference type="AlphaFoldDB" id="A0A249K878"/>
<gene>
    <name evidence="2" type="ORF">B1s21160_01305</name>
</gene>
<dbReference type="OrthoDB" id="3828237at2"/>
<keyword evidence="1" id="KW-0472">Membrane</keyword>
<dbReference type="Proteomes" id="UP000217171">
    <property type="component" value="Chromosome"/>
</dbReference>
<reference evidence="2 3" key="1">
    <citation type="submission" date="2016-07" db="EMBL/GenBank/DDBJ databases">
        <title>High microdiversification within the ubiquitous acI lineage of Actinobacteria.</title>
        <authorList>
            <person name="Neuenschwander S.M."/>
            <person name="Salcher M."/>
            <person name="Ghai R."/>
            <person name="Pernthaler J."/>
        </authorList>
    </citation>
    <scope>NUCLEOTIDE SEQUENCE [LARGE SCALE GENOMIC DNA]</scope>
    <source>
        <strain evidence="2">MMS-21-160</strain>
    </source>
</reference>
<proteinExistence type="predicted"/>
<evidence type="ECO:0000313" key="3">
    <source>
        <dbReference type="Proteomes" id="UP000217171"/>
    </source>
</evidence>
<name>A0A249K878_9ACTN</name>
<organism evidence="2 3">
    <name type="scientific">Candidatus Nanopelagicus hibericus</name>
    <dbReference type="NCBI Taxonomy" id="1884915"/>
    <lineage>
        <taxon>Bacteria</taxon>
        <taxon>Bacillati</taxon>
        <taxon>Actinomycetota</taxon>
        <taxon>Actinomycetes</taxon>
        <taxon>Candidatus Nanopelagicales</taxon>
        <taxon>Candidatus Nanopelagicaceae</taxon>
        <taxon>Candidatus Nanopelagicus</taxon>
    </lineage>
</organism>
<evidence type="ECO:0000256" key="1">
    <source>
        <dbReference type="SAM" id="Phobius"/>
    </source>
</evidence>
<keyword evidence="1" id="KW-0812">Transmembrane</keyword>
<accession>A0A249K878</accession>
<evidence type="ECO:0000313" key="2">
    <source>
        <dbReference type="EMBL" id="ASY13001.1"/>
    </source>
</evidence>
<dbReference type="KEGG" id="nhi:B1s21160_01305"/>
<dbReference type="EMBL" id="CP016771">
    <property type="protein sequence ID" value="ASY13001.1"/>
    <property type="molecule type" value="Genomic_DNA"/>
</dbReference>
<protein>
    <submittedName>
        <fullName evidence="2">Uncharacterized protein</fullName>
    </submittedName>
</protein>
<sequence>MAINSKIIKGIVLGQSRGSLMALSFGFYLLAMTLAFISINVASAYNIKKELTNIAEGAINKSAQSINILAYYAELNRFNSNKQVPIDCVVANIKFHNLIANARLSDKQILVEDFNCSLYEVWAQVSITGKLPVDLTFLHLDQLNTLTIRSKVGASSVYMPN</sequence>
<keyword evidence="1" id="KW-1133">Transmembrane helix</keyword>
<keyword evidence="3" id="KW-1185">Reference proteome</keyword>